<evidence type="ECO:0000313" key="2">
    <source>
        <dbReference type="Proteomes" id="UP000033754"/>
    </source>
</evidence>
<accession>A0A0F3N654</accession>
<dbReference type="AlphaFoldDB" id="A0A0F3N654"/>
<dbReference type="Proteomes" id="UP000033754">
    <property type="component" value="Unassembled WGS sequence"/>
</dbReference>
<dbReference type="PATRIC" id="fig|1359161.3.peg.1113"/>
<dbReference type="GeneID" id="92748457"/>
<evidence type="ECO:0000313" key="1">
    <source>
        <dbReference type="EMBL" id="KJV63553.1"/>
    </source>
</evidence>
<sequence length="50" mass="5774">MITTDLTVDAKICDKVHDWSNTNVCPANEETEEAIRVIIRWIGYNPRREG</sequence>
<organism evidence="1 2">
    <name type="scientific">Anaplasma phagocytophilum str. NCH-1</name>
    <dbReference type="NCBI Taxonomy" id="1359161"/>
    <lineage>
        <taxon>Bacteria</taxon>
        <taxon>Pseudomonadati</taxon>
        <taxon>Pseudomonadota</taxon>
        <taxon>Alphaproteobacteria</taxon>
        <taxon>Rickettsiales</taxon>
        <taxon>Anaplasmataceae</taxon>
        <taxon>Anaplasma</taxon>
        <taxon>phagocytophilum group</taxon>
    </lineage>
</organism>
<proteinExistence type="predicted"/>
<dbReference type="EMBL" id="LANT01000007">
    <property type="protein sequence ID" value="KJV63553.1"/>
    <property type="molecule type" value="Genomic_DNA"/>
</dbReference>
<name>A0A0F3N654_ANAPH</name>
<comment type="caution">
    <text evidence="1">The sequence shown here is derived from an EMBL/GenBank/DDBJ whole genome shotgun (WGS) entry which is preliminary data.</text>
</comment>
<protein>
    <submittedName>
        <fullName evidence="1">Uncharacterized protein</fullName>
    </submittedName>
</protein>
<gene>
    <name evidence="1" type="ORF">EPHNCH_0994</name>
</gene>
<reference evidence="1 2" key="1">
    <citation type="submission" date="2015-01" db="EMBL/GenBank/DDBJ databases">
        <title>Genome Sequencing of Rickettsiales.</title>
        <authorList>
            <person name="Daugherty S.C."/>
            <person name="Su Q."/>
            <person name="Abolude K."/>
            <person name="Beier-Sexton M."/>
            <person name="Carlyon J.A."/>
            <person name="Carter R."/>
            <person name="Day N.P."/>
            <person name="Dumler S.J."/>
            <person name="Dyachenko V."/>
            <person name="Godinez A."/>
            <person name="Kurtti T.J."/>
            <person name="Lichay M."/>
            <person name="Mullins K.E."/>
            <person name="Ott S."/>
            <person name="Pappas-Brown V."/>
            <person name="Paris D.H."/>
            <person name="Patel P."/>
            <person name="Richards A.L."/>
            <person name="Sadzewicz L."/>
            <person name="Sears K."/>
            <person name="Seidman D."/>
            <person name="Sengamalay N."/>
            <person name="Stenos J."/>
            <person name="Tallon L.J."/>
            <person name="Vincent G."/>
            <person name="Fraser C.M."/>
            <person name="Munderloh U."/>
            <person name="Dunning-Hotopp J.C."/>
        </authorList>
    </citation>
    <scope>NUCLEOTIDE SEQUENCE [LARGE SCALE GENOMIC DNA]</scope>
    <source>
        <strain evidence="1 2">NCH-1</strain>
    </source>
</reference>
<dbReference type="RefSeq" id="WP_020848952.1">
    <property type="nucleotide sequence ID" value="NZ_LANT01000007.1"/>
</dbReference>